<protein>
    <submittedName>
        <fullName evidence="1">Uncharacterized protein</fullName>
    </submittedName>
</protein>
<dbReference type="RefSeq" id="WP_104562153.1">
    <property type="nucleotide sequence ID" value="NZ_MDSK01000007.1"/>
</dbReference>
<reference evidence="1 2" key="1">
    <citation type="submission" date="2016-08" db="EMBL/GenBank/DDBJ databases">
        <title>Evolution of the type three secretion system and type three effector repertoires in Xanthomonas.</title>
        <authorList>
            <person name="Merda D."/>
            <person name="Briand M."/>
            <person name="Bosis E."/>
            <person name="Rousseau C."/>
            <person name="Portier P."/>
            <person name="Jacques M.-A."/>
            <person name="Fischer-Le Saux M."/>
        </authorList>
    </citation>
    <scope>NUCLEOTIDE SEQUENCE [LARGE SCALE GENOMIC DNA]</scope>
    <source>
        <strain evidence="1 2">CFBP 7409</strain>
    </source>
</reference>
<comment type="caution">
    <text evidence="1">The sequence shown here is derived from an EMBL/GenBank/DDBJ whole genome shotgun (WGS) entry which is preliminary data.</text>
</comment>
<dbReference type="Proteomes" id="UP000238049">
    <property type="component" value="Unassembled WGS sequence"/>
</dbReference>
<dbReference type="AlphaFoldDB" id="A0A2S7A5P4"/>
<accession>A0A2S7A5P4</accession>
<sequence length="108" mass="11016">MEIPRNVAYLVGLHAADLRAIVENVMGNDVFACNLKPEALAPTDERHVAGGIPACSNQRTRQPGVLHAQMDRSLAAAAKAIAAAYPASGAAPVLDDGALLAAAASACK</sequence>
<name>A0A2S7A5P4_9XANT</name>
<proteinExistence type="predicted"/>
<evidence type="ECO:0000313" key="1">
    <source>
        <dbReference type="EMBL" id="PPU02778.1"/>
    </source>
</evidence>
<gene>
    <name evidence="1" type="ORF">XarbCFBP7409_04290</name>
</gene>
<evidence type="ECO:0000313" key="2">
    <source>
        <dbReference type="Proteomes" id="UP000238049"/>
    </source>
</evidence>
<dbReference type="EMBL" id="MDSL01000006">
    <property type="protein sequence ID" value="PPU02778.1"/>
    <property type="molecule type" value="Genomic_DNA"/>
</dbReference>
<organism evidence="1 2">
    <name type="scientific">Xanthomonas arboricola pv. guizotiae</name>
    <dbReference type="NCBI Taxonomy" id="487867"/>
    <lineage>
        <taxon>Bacteria</taxon>
        <taxon>Pseudomonadati</taxon>
        <taxon>Pseudomonadota</taxon>
        <taxon>Gammaproteobacteria</taxon>
        <taxon>Lysobacterales</taxon>
        <taxon>Lysobacteraceae</taxon>
        <taxon>Xanthomonas</taxon>
    </lineage>
</organism>